<sequence length="183" mass="20998">MRPCTTVDTMCIDCLNLFIELTDKDFKDYYVMAPGTFPVYFAGIVTGKITNAWLEQVRDNMKVRVKETFNLDVKVYILLVPNVQQFEKHIDLIEQGQLESMELATLSMWAQILLDFSGPVIVDTKLREAIFKDLPKGHEGWGCRLPSATQCASSFRLSLHSNMADLMTMCYYRFQEDKSDSDV</sequence>
<keyword evidence="2" id="KW-1185">Reference proteome</keyword>
<protein>
    <submittedName>
        <fullName evidence="1">Uncharacterized protein</fullName>
    </submittedName>
</protein>
<accession>A0ABR4HR07</accession>
<name>A0ABR4HR07_9EURO</name>
<comment type="caution">
    <text evidence="1">The sequence shown here is derived from an EMBL/GenBank/DDBJ whole genome shotgun (WGS) entry which is preliminary data.</text>
</comment>
<evidence type="ECO:0000313" key="2">
    <source>
        <dbReference type="Proteomes" id="UP001610335"/>
    </source>
</evidence>
<gene>
    <name evidence="1" type="ORF">BDW59DRAFT_165748</name>
</gene>
<dbReference type="EMBL" id="JBFXLS010000088">
    <property type="protein sequence ID" value="KAL2817928.1"/>
    <property type="molecule type" value="Genomic_DNA"/>
</dbReference>
<proteinExistence type="predicted"/>
<organism evidence="1 2">
    <name type="scientific">Aspergillus cavernicola</name>
    <dbReference type="NCBI Taxonomy" id="176166"/>
    <lineage>
        <taxon>Eukaryota</taxon>
        <taxon>Fungi</taxon>
        <taxon>Dikarya</taxon>
        <taxon>Ascomycota</taxon>
        <taxon>Pezizomycotina</taxon>
        <taxon>Eurotiomycetes</taxon>
        <taxon>Eurotiomycetidae</taxon>
        <taxon>Eurotiales</taxon>
        <taxon>Aspergillaceae</taxon>
        <taxon>Aspergillus</taxon>
        <taxon>Aspergillus subgen. Nidulantes</taxon>
    </lineage>
</organism>
<evidence type="ECO:0000313" key="1">
    <source>
        <dbReference type="EMBL" id="KAL2817928.1"/>
    </source>
</evidence>
<dbReference type="Proteomes" id="UP001610335">
    <property type="component" value="Unassembled WGS sequence"/>
</dbReference>
<reference evidence="1 2" key="1">
    <citation type="submission" date="2024-07" db="EMBL/GenBank/DDBJ databases">
        <title>Section-level genome sequencing and comparative genomics of Aspergillus sections Usti and Cavernicolus.</title>
        <authorList>
            <consortium name="Lawrence Berkeley National Laboratory"/>
            <person name="Nybo J.L."/>
            <person name="Vesth T.C."/>
            <person name="Theobald S."/>
            <person name="Frisvad J.C."/>
            <person name="Larsen T.O."/>
            <person name="Kjaerboelling I."/>
            <person name="Rothschild-Mancinelli K."/>
            <person name="Lyhne E.K."/>
            <person name="Kogle M.E."/>
            <person name="Barry K."/>
            <person name="Clum A."/>
            <person name="Na H."/>
            <person name="Ledsgaard L."/>
            <person name="Lin J."/>
            <person name="Lipzen A."/>
            <person name="Kuo A."/>
            <person name="Riley R."/>
            <person name="Mondo S."/>
            <person name="LaButti K."/>
            <person name="Haridas S."/>
            <person name="Pangalinan J."/>
            <person name="Salamov A.A."/>
            <person name="Simmons B.A."/>
            <person name="Magnuson J.K."/>
            <person name="Chen J."/>
            <person name="Drula E."/>
            <person name="Henrissat B."/>
            <person name="Wiebenga A."/>
            <person name="Lubbers R.J."/>
            <person name="Gomes A.C."/>
            <person name="Makela M.R."/>
            <person name="Stajich J."/>
            <person name="Grigoriev I.V."/>
            <person name="Mortensen U.H."/>
            <person name="De vries R.P."/>
            <person name="Baker S.E."/>
            <person name="Andersen M.R."/>
        </authorList>
    </citation>
    <scope>NUCLEOTIDE SEQUENCE [LARGE SCALE GENOMIC DNA]</scope>
    <source>
        <strain evidence="1 2">CBS 600.67</strain>
    </source>
</reference>